<dbReference type="InterPro" id="IPR038619">
    <property type="entry name" value="MraZ_sf"/>
</dbReference>
<evidence type="ECO:0000256" key="3">
    <source>
        <dbReference type="ARBA" id="ARBA00022737"/>
    </source>
</evidence>
<dbReference type="GO" id="GO:0000976">
    <property type="term" value="F:transcription cis-regulatory region binding"/>
    <property type="evidence" value="ECO:0007669"/>
    <property type="project" value="TreeGrafter"/>
</dbReference>
<evidence type="ECO:0000259" key="8">
    <source>
        <dbReference type="PROSITE" id="PS51740"/>
    </source>
</evidence>
<evidence type="ECO:0000256" key="6">
    <source>
        <dbReference type="ARBA" id="ARBA00023163"/>
    </source>
</evidence>
<dbReference type="InterPro" id="IPR007159">
    <property type="entry name" value="SpoVT-AbrB_dom"/>
</dbReference>
<dbReference type="CDD" id="cd16320">
    <property type="entry name" value="MraZ_N"/>
    <property type="match status" value="1"/>
</dbReference>
<dbReference type="RefSeq" id="WP_220662605.1">
    <property type="nucleotide sequence ID" value="NZ_CP069370.1"/>
</dbReference>
<dbReference type="KEGG" id="nsm:JO391_02340"/>
<dbReference type="GO" id="GO:0009295">
    <property type="term" value="C:nucleoid"/>
    <property type="evidence" value="ECO:0007669"/>
    <property type="project" value="UniProtKB-SubCell"/>
</dbReference>
<reference evidence="9" key="1">
    <citation type="submission" date="2021-02" db="EMBL/GenBank/DDBJ databases">
        <title>Rhodobacter shimadae sp. nov., an aerobic anoxygenic phototrophic bacterium isolated from a hot spring.</title>
        <authorList>
            <person name="Muramatsu S."/>
            <person name="Haruta S."/>
            <person name="Hirose S."/>
            <person name="Hanada S."/>
        </authorList>
    </citation>
    <scope>NUCLEOTIDE SEQUENCE</scope>
    <source>
        <strain evidence="9">N10</strain>
    </source>
</reference>
<dbReference type="SUPFAM" id="SSF89447">
    <property type="entry name" value="AbrB/MazE/MraZ-like"/>
    <property type="match status" value="1"/>
</dbReference>
<feature type="domain" description="SpoVT-AbrB" evidence="8">
    <location>
        <begin position="92"/>
        <end position="142"/>
    </location>
</feature>
<feature type="domain" description="SpoVT-AbrB" evidence="8">
    <location>
        <begin position="8"/>
        <end position="52"/>
    </location>
</feature>
<evidence type="ECO:0000313" key="9">
    <source>
        <dbReference type="EMBL" id="QYZ70389.1"/>
    </source>
</evidence>
<dbReference type="InterPro" id="IPR003444">
    <property type="entry name" value="MraZ"/>
</dbReference>
<dbReference type="CDD" id="cd16321">
    <property type="entry name" value="MraZ_C"/>
    <property type="match status" value="1"/>
</dbReference>
<dbReference type="InterPro" id="IPR037914">
    <property type="entry name" value="SpoVT-AbrB_sf"/>
</dbReference>
<dbReference type="InterPro" id="IPR035644">
    <property type="entry name" value="MraZ_C"/>
</dbReference>
<gene>
    <name evidence="7" type="primary">mraZ</name>
    <name evidence="9" type="ORF">JO391_02340</name>
</gene>
<evidence type="ECO:0000256" key="2">
    <source>
        <dbReference type="ARBA" id="ARBA00022490"/>
    </source>
</evidence>
<dbReference type="GO" id="GO:0003700">
    <property type="term" value="F:DNA-binding transcription factor activity"/>
    <property type="evidence" value="ECO:0007669"/>
    <property type="project" value="UniProtKB-UniRule"/>
</dbReference>
<protein>
    <recommendedName>
        <fullName evidence="1 7">Transcriptional regulator MraZ</fullName>
    </recommendedName>
</protein>
<dbReference type="Proteomes" id="UP000826300">
    <property type="component" value="Chromosome"/>
</dbReference>
<dbReference type="PANTHER" id="PTHR34701:SF1">
    <property type="entry name" value="TRANSCRIPTIONAL REGULATOR MRAZ"/>
    <property type="match status" value="1"/>
</dbReference>
<dbReference type="EMBL" id="CP069370">
    <property type="protein sequence ID" value="QYZ70389.1"/>
    <property type="molecule type" value="Genomic_DNA"/>
</dbReference>
<keyword evidence="4 7" id="KW-0805">Transcription regulation</keyword>
<sequence>MKGIFRGEVPQKVDSKARVSIPAAFRRVLESGDPDYTANGRPRFVIVYGDPRNPAVECFTAAKMDQMVERIMSAPDTTPNLPLIRRIYIQMSMEAEVDDDGRIVLPPRVREKLGISPEDQAKGFEAMFAGAGDRFQLWKRDTYDERQARFAAEDIARLPEDADLMSLLGPLPAAQPGA</sequence>
<dbReference type="InterPro" id="IPR020603">
    <property type="entry name" value="MraZ_dom"/>
</dbReference>
<evidence type="ECO:0000313" key="10">
    <source>
        <dbReference type="Proteomes" id="UP000826300"/>
    </source>
</evidence>
<dbReference type="HAMAP" id="MF_01008">
    <property type="entry name" value="MraZ"/>
    <property type="match status" value="1"/>
</dbReference>
<comment type="subunit">
    <text evidence="7">Forms oligomers.</text>
</comment>
<dbReference type="InterPro" id="IPR035642">
    <property type="entry name" value="MraZ_N"/>
</dbReference>
<comment type="similarity">
    <text evidence="7">Belongs to the MraZ family.</text>
</comment>
<evidence type="ECO:0000256" key="1">
    <source>
        <dbReference type="ARBA" id="ARBA00013860"/>
    </source>
</evidence>
<proteinExistence type="inferred from homology"/>
<keyword evidence="5 7" id="KW-0238">DNA-binding</keyword>
<dbReference type="PROSITE" id="PS51740">
    <property type="entry name" value="SPOVT_ABRB"/>
    <property type="match status" value="2"/>
</dbReference>
<name>A0A8G0ZYC6_9RHOB</name>
<keyword evidence="2 7" id="KW-0963">Cytoplasm</keyword>
<dbReference type="Pfam" id="PF02381">
    <property type="entry name" value="MraZ"/>
    <property type="match status" value="1"/>
</dbReference>
<keyword evidence="10" id="KW-1185">Reference proteome</keyword>
<evidence type="ECO:0000256" key="7">
    <source>
        <dbReference type="HAMAP-Rule" id="MF_01008"/>
    </source>
</evidence>
<comment type="subcellular location">
    <subcellularLocation>
        <location evidence="7">Cytoplasm</location>
        <location evidence="7">Nucleoid</location>
    </subcellularLocation>
</comment>
<accession>A0A8G0ZYC6</accession>
<evidence type="ECO:0000256" key="5">
    <source>
        <dbReference type="ARBA" id="ARBA00023125"/>
    </source>
</evidence>
<dbReference type="AlphaFoldDB" id="A0A8G0ZYC6"/>
<dbReference type="Gene3D" id="3.40.1550.20">
    <property type="entry name" value="Transcriptional regulator MraZ domain"/>
    <property type="match status" value="1"/>
</dbReference>
<keyword evidence="6 7" id="KW-0804">Transcription</keyword>
<dbReference type="PANTHER" id="PTHR34701">
    <property type="entry name" value="TRANSCRIPTIONAL REGULATOR MRAZ"/>
    <property type="match status" value="1"/>
</dbReference>
<organism evidence="9 10">
    <name type="scientific">Neotabrizicola shimadae</name>
    <dbReference type="NCBI Taxonomy" id="2807096"/>
    <lineage>
        <taxon>Bacteria</taxon>
        <taxon>Pseudomonadati</taxon>
        <taxon>Pseudomonadota</taxon>
        <taxon>Alphaproteobacteria</taxon>
        <taxon>Rhodobacterales</taxon>
        <taxon>Paracoccaceae</taxon>
        <taxon>Neotabrizicola</taxon>
    </lineage>
</organism>
<dbReference type="GO" id="GO:0005737">
    <property type="term" value="C:cytoplasm"/>
    <property type="evidence" value="ECO:0007669"/>
    <property type="project" value="UniProtKB-UniRule"/>
</dbReference>
<dbReference type="GO" id="GO:2000143">
    <property type="term" value="P:negative regulation of DNA-templated transcription initiation"/>
    <property type="evidence" value="ECO:0007669"/>
    <property type="project" value="TreeGrafter"/>
</dbReference>
<evidence type="ECO:0000256" key="4">
    <source>
        <dbReference type="ARBA" id="ARBA00023015"/>
    </source>
</evidence>
<keyword evidence="3" id="KW-0677">Repeat</keyword>